<name>A0A0P9EUT2_9CHLR</name>
<accession>A0A0P9EUT2</accession>
<dbReference type="AlphaFoldDB" id="A0A0P9EUT2"/>
<dbReference type="PANTHER" id="PTHR43105:SF12">
    <property type="entry name" value="NADH-QUINONE OXIDOREDUCTASE SUBUNIT G"/>
    <property type="match status" value="1"/>
</dbReference>
<evidence type="ECO:0000313" key="1">
    <source>
        <dbReference type="EMBL" id="KPV42732.1"/>
    </source>
</evidence>
<protein>
    <submittedName>
        <fullName evidence="1">NADH-quinone oxidoreductase</fullName>
    </submittedName>
</protein>
<organism evidence="1 2">
    <name type="scientific">Kouleothrix aurantiaca</name>
    <dbReference type="NCBI Taxonomy" id="186479"/>
    <lineage>
        <taxon>Bacteria</taxon>
        <taxon>Bacillati</taxon>
        <taxon>Chloroflexota</taxon>
        <taxon>Chloroflexia</taxon>
        <taxon>Chloroflexales</taxon>
        <taxon>Roseiflexineae</taxon>
        <taxon>Roseiflexaceae</taxon>
        <taxon>Kouleothrix</taxon>
    </lineage>
</organism>
<dbReference type="GO" id="GO:0016020">
    <property type="term" value="C:membrane"/>
    <property type="evidence" value="ECO:0007669"/>
    <property type="project" value="TreeGrafter"/>
</dbReference>
<keyword evidence="2" id="KW-1185">Reference proteome</keyword>
<proteinExistence type="predicted"/>
<dbReference type="EMBL" id="LJCR01003793">
    <property type="protein sequence ID" value="KPV42732.1"/>
    <property type="molecule type" value="Genomic_DNA"/>
</dbReference>
<dbReference type="PANTHER" id="PTHR43105">
    <property type="entry name" value="RESPIRATORY NITRATE REDUCTASE"/>
    <property type="match status" value="1"/>
</dbReference>
<sequence length="164" mass="16536">GTAVLVIGADPEEEAPLYVLRLRGIADRGGDLTVVNPYPTKLARFAKNAVTVKAGAEIAFVQALLSAILSEGSANEALAARLRGTDELKRSVSGKPLSELAAAAGVAEDTIRAIAGSFIAAENGIIVYGRAALGAGPAFTQALANLALVGGKASRANNGLIALT</sequence>
<dbReference type="SUPFAM" id="SSF53706">
    <property type="entry name" value="Formate dehydrogenase/DMSO reductase, domains 1-3"/>
    <property type="match status" value="1"/>
</dbReference>
<feature type="non-terminal residue" evidence="1">
    <location>
        <position position="1"/>
    </location>
</feature>
<dbReference type="Proteomes" id="UP000050509">
    <property type="component" value="Unassembled WGS sequence"/>
</dbReference>
<dbReference type="Gene3D" id="3.40.228.10">
    <property type="entry name" value="Dimethylsulfoxide Reductase, domain 2"/>
    <property type="match status" value="1"/>
</dbReference>
<comment type="caution">
    <text evidence="1">The sequence shown here is derived from an EMBL/GenBank/DDBJ whole genome shotgun (WGS) entry which is preliminary data.</text>
</comment>
<reference evidence="1 2" key="1">
    <citation type="submission" date="2015-09" db="EMBL/GenBank/DDBJ databases">
        <title>Draft genome sequence of Kouleothrix aurantiaca JCM 19913.</title>
        <authorList>
            <person name="Hemp J."/>
        </authorList>
    </citation>
    <scope>NUCLEOTIDE SEQUENCE [LARGE SCALE GENOMIC DNA]</scope>
    <source>
        <strain evidence="1 2">COM-B</strain>
    </source>
</reference>
<dbReference type="GO" id="GO:0022904">
    <property type="term" value="P:respiratory electron transport chain"/>
    <property type="evidence" value="ECO:0007669"/>
    <property type="project" value="TreeGrafter"/>
</dbReference>
<feature type="non-terminal residue" evidence="1">
    <location>
        <position position="164"/>
    </location>
</feature>
<gene>
    <name evidence="1" type="ORF">SE17_44415</name>
</gene>
<dbReference type="InterPro" id="IPR050123">
    <property type="entry name" value="Prok_molybdopt-oxidoreductase"/>
</dbReference>
<evidence type="ECO:0000313" key="2">
    <source>
        <dbReference type="Proteomes" id="UP000050509"/>
    </source>
</evidence>
<dbReference type="GO" id="GO:0003954">
    <property type="term" value="F:NADH dehydrogenase activity"/>
    <property type="evidence" value="ECO:0007669"/>
    <property type="project" value="TreeGrafter"/>
</dbReference>